<proteinExistence type="predicted"/>
<keyword evidence="1" id="KW-1133">Transmembrane helix</keyword>
<organism evidence="3 4">
    <name type="scientific">Caproiciproducens faecalis</name>
    <dbReference type="NCBI Taxonomy" id="2820301"/>
    <lineage>
        <taxon>Bacteria</taxon>
        <taxon>Bacillati</taxon>
        <taxon>Bacillota</taxon>
        <taxon>Clostridia</taxon>
        <taxon>Eubacteriales</taxon>
        <taxon>Acutalibacteraceae</taxon>
        <taxon>Caproiciproducens</taxon>
    </lineage>
</organism>
<sequence length="142" mass="15864">MKILNLWLPRIVYCAYPALLAMLAIRRDGRFFKALLIPAAVFGTVTVVRKRWNLPRPYEKLGIEPLIPREKKGQSFPSRHVASVTIIAVACWYIWPPAGFAMSVIALLISVIRPLAGIHFPRDVAAGVAFSLLIGIIGFWLL</sequence>
<gene>
    <name evidence="3" type="ORF">J5W02_04545</name>
</gene>
<keyword evidence="1" id="KW-0812">Transmembrane</keyword>
<dbReference type="RefSeq" id="WP_219964500.1">
    <property type="nucleotide sequence ID" value="NZ_JAGFNZ010000002.1"/>
</dbReference>
<feature type="transmembrane region" description="Helical" evidence="1">
    <location>
        <begin position="31"/>
        <end position="48"/>
    </location>
</feature>
<feature type="transmembrane region" description="Helical" evidence="1">
    <location>
        <begin position="81"/>
        <end position="112"/>
    </location>
</feature>
<keyword evidence="4" id="KW-1185">Reference proteome</keyword>
<dbReference type="InterPro" id="IPR000326">
    <property type="entry name" value="PAP2/HPO"/>
</dbReference>
<accession>A0ABS7DLC0</accession>
<feature type="transmembrane region" description="Helical" evidence="1">
    <location>
        <begin position="7"/>
        <end position="25"/>
    </location>
</feature>
<feature type="transmembrane region" description="Helical" evidence="1">
    <location>
        <begin position="124"/>
        <end position="141"/>
    </location>
</feature>
<evidence type="ECO:0000259" key="2">
    <source>
        <dbReference type="Pfam" id="PF01569"/>
    </source>
</evidence>
<comment type="caution">
    <text evidence="3">The sequence shown here is derived from an EMBL/GenBank/DDBJ whole genome shotgun (WGS) entry which is preliminary data.</text>
</comment>
<feature type="domain" description="Phosphatidic acid phosphatase type 2/haloperoxidase" evidence="2">
    <location>
        <begin position="35"/>
        <end position="140"/>
    </location>
</feature>
<evidence type="ECO:0000256" key="1">
    <source>
        <dbReference type="SAM" id="Phobius"/>
    </source>
</evidence>
<keyword evidence="1" id="KW-0472">Membrane</keyword>
<evidence type="ECO:0000313" key="4">
    <source>
        <dbReference type="Proteomes" id="UP000719942"/>
    </source>
</evidence>
<dbReference type="Gene3D" id="1.20.144.10">
    <property type="entry name" value="Phosphatidic acid phosphatase type 2/haloperoxidase"/>
    <property type="match status" value="1"/>
</dbReference>
<reference evidence="3 4" key="1">
    <citation type="submission" date="2021-03" db="EMBL/GenBank/DDBJ databases">
        <title>Caproiciproducens sp. nov. isolated from feces of cow.</title>
        <authorList>
            <person name="Choi J.-Y."/>
        </authorList>
    </citation>
    <scope>NUCLEOTIDE SEQUENCE [LARGE SCALE GENOMIC DNA]</scope>
    <source>
        <strain evidence="3 4">AGMB10547</strain>
    </source>
</reference>
<evidence type="ECO:0000313" key="3">
    <source>
        <dbReference type="EMBL" id="MBW7572073.1"/>
    </source>
</evidence>
<dbReference type="Proteomes" id="UP000719942">
    <property type="component" value="Unassembled WGS sequence"/>
</dbReference>
<dbReference type="CDD" id="cd01610">
    <property type="entry name" value="PAP2_like"/>
    <property type="match status" value="1"/>
</dbReference>
<dbReference type="EMBL" id="JAGFNZ010000002">
    <property type="protein sequence ID" value="MBW7572073.1"/>
    <property type="molecule type" value="Genomic_DNA"/>
</dbReference>
<dbReference type="SUPFAM" id="SSF48317">
    <property type="entry name" value="Acid phosphatase/Vanadium-dependent haloperoxidase"/>
    <property type="match status" value="1"/>
</dbReference>
<name>A0ABS7DLC0_9FIRM</name>
<dbReference type="InterPro" id="IPR036938">
    <property type="entry name" value="PAP2/HPO_sf"/>
</dbReference>
<protein>
    <submittedName>
        <fullName evidence="3">Phosphatase PAP2 family protein</fullName>
    </submittedName>
</protein>
<dbReference type="Pfam" id="PF01569">
    <property type="entry name" value="PAP2"/>
    <property type="match status" value="1"/>
</dbReference>